<dbReference type="GO" id="GO:0016747">
    <property type="term" value="F:acyltransferase activity, transferring groups other than amino-acyl groups"/>
    <property type="evidence" value="ECO:0007669"/>
    <property type="project" value="InterPro"/>
</dbReference>
<dbReference type="InterPro" id="IPR011141">
    <property type="entry name" value="Polyketide_synthase_type-III"/>
</dbReference>
<evidence type="ECO:0000256" key="1">
    <source>
        <dbReference type="ARBA" id="ARBA00005531"/>
    </source>
</evidence>
<gene>
    <name evidence="6" type="ORF">DF223_00150</name>
</gene>
<dbReference type="PIRSF" id="PIRSF000451">
    <property type="entry name" value="PKS_III"/>
    <property type="match status" value="1"/>
</dbReference>
<dbReference type="Pfam" id="PF02797">
    <property type="entry name" value="Chal_sti_synt_C"/>
    <property type="match status" value="1"/>
</dbReference>
<dbReference type="InterPro" id="IPR016039">
    <property type="entry name" value="Thiolase-like"/>
</dbReference>
<dbReference type="Gene3D" id="3.40.47.10">
    <property type="match status" value="2"/>
</dbReference>
<comment type="similarity">
    <text evidence="1">Belongs to the thiolase-like superfamily. Chalcone/stilbene synthases family.</text>
</comment>
<evidence type="ECO:0000259" key="4">
    <source>
        <dbReference type="Pfam" id="PF00195"/>
    </source>
</evidence>
<organism evidence="6 7">
    <name type="scientific">Mycetocola zhujimingii</name>
    <dbReference type="NCBI Taxonomy" id="2079792"/>
    <lineage>
        <taxon>Bacteria</taxon>
        <taxon>Bacillati</taxon>
        <taxon>Actinomycetota</taxon>
        <taxon>Actinomycetes</taxon>
        <taxon>Micrococcales</taxon>
        <taxon>Microbacteriaceae</taxon>
        <taxon>Mycetocola</taxon>
    </lineage>
</organism>
<evidence type="ECO:0000313" key="7">
    <source>
        <dbReference type="Proteomes" id="UP000244962"/>
    </source>
</evidence>
<accession>A0A2U1TG10</accession>
<evidence type="ECO:0000256" key="3">
    <source>
        <dbReference type="PIRSR" id="PIRSR000451-1"/>
    </source>
</evidence>
<dbReference type="InterPro" id="IPR012328">
    <property type="entry name" value="Chalcone/stilbene_synt_C"/>
</dbReference>
<sequence>MPTHVRTIQTAVPPTSLDQTVARDIFAGQDGLTRLGERLVRASFDGSGISTRQTVIEDLGAAPVTGDPVFYDRESGVLLSPSTRTRNEVYIDAASRLFVEAAERALDACADIEASDVTHVVTVSCTGFFAPGPEYRIVRSLGLAPTTERLHIGFMGCYGAFAALRVAAAFCESNPDAVVLVVCCEVCTIHVRSSNDPDQIVASSVFADGAAAAIVTGRPGPAGSTSLTVDRLSTELTPVGEDDMAWTIGDAGFDMVLSAAVPKIIDTYIRPALEPLFVNEPHLSADPAGTITHWAIHPGGRSILDKVESNLGLSVSQLVPSRRVLRDYGNMSSGTVLFVLKDILDGDGDLDLDGDGGGDVDGDPEQGERVCAMAFGPGLTVETGLFTRVTR</sequence>
<keyword evidence="7" id="KW-1185">Reference proteome</keyword>
<dbReference type="InterPro" id="IPR001099">
    <property type="entry name" value="Chalcone/stilbene_synt_N"/>
</dbReference>
<feature type="active site" description="Acyl-thioester intermediate" evidence="3">
    <location>
        <position position="157"/>
    </location>
</feature>
<dbReference type="Proteomes" id="UP000244962">
    <property type="component" value="Unassembled WGS sequence"/>
</dbReference>
<dbReference type="RefSeq" id="WP_108961809.1">
    <property type="nucleotide sequence ID" value="NZ_QEFB01000001.1"/>
</dbReference>
<dbReference type="Pfam" id="PF00195">
    <property type="entry name" value="Chal_sti_synt_N"/>
    <property type="match status" value="1"/>
</dbReference>
<dbReference type="EMBL" id="QEFB01000001">
    <property type="protein sequence ID" value="PWC07821.1"/>
    <property type="molecule type" value="Genomic_DNA"/>
</dbReference>
<proteinExistence type="inferred from homology"/>
<feature type="domain" description="Chalcone/stilbene synthase N-terminal" evidence="4">
    <location>
        <begin position="79"/>
        <end position="218"/>
    </location>
</feature>
<feature type="domain" description="Chalcone/stilbene synthase C-terminal" evidence="5">
    <location>
        <begin position="235"/>
        <end position="387"/>
    </location>
</feature>
<dbReference type="PANTHER" id="PTHR11877">
    <property type="entry name" value="HYDROXYMETHYLGLUTARYL-COA SYNTHASE"/>
    <property type="match status" value="1"/>
</dbReference>
<dbReference type="GO" id="GO:0030639">
    <property type="term" value="P:polyketide biosynthetic process"/>
    <property type="evidence" value="ECO:0007669"/>
    <property type="project" value="TreeGrafter"/>
</dbReference>
<dbReference type="AlphaFoldDB" id="A0A2U1TG10"/>
<keyword evidence="2" id="KW-0808">Transferase</keyword>
<name>A0A2U1TG10_9MICO</name>
<dbReference type="CDD" id="cd00831">
    <property type="entry name" value="CHS_like"/>
    <property type="match status" value="1"/>
</dbReference>
<evidence type="ECO:0000259" key="5">
    <source>
        <dbReference type="Pfam" id="PF02797"/>
    </source>
</evidence>
<evidence type="ECO:0000256" key="2">
    <source>
        <dbReference type="ARBA" id="ARBA00022679"/>
    </source>
</evidence>
<reference evidence="7" key="1">
    <citation type="submission" date="2018-04" db="EMBL/GenBank/DDBJ databases">
        <authorList>
            <person name="Liu S."/>
            <person name="Wang Z."/>
            <person name="Li J."/>
        </authorList>
    </citation>
    <scope>NUCLEOTIDE SEQUENCE [LARGE SCALE GENOMIC DNA]</scope>
    <source>
        <strain evidence="7">622</strain>
    </source>
</reference>
<evidence type="ECO:0000313" key="6">
    <source>
        <dbReference type="EMBL" id="PWC07821.1"/>
    </source>
</evidence>
<dbReference type="PANTHER" id="PTHR11877:SF46">
    <property type="entry name" value="TYPE III POLYKETIDE SYNTHASE A"/>
    <property type="match status" value="1"/>
</dbReference>
<protein>
    <submittedName>
        <fullName evidence="6">Type III polyketide synthase</fullName>
    </submittedName>
</protein>
<comment type="caution">
    <text evidence="6">The sequence shown here is derived from an EMBL/GenBank/DDBJ whole genome shotgun (WGS) entry which is preliminary data.</text>
</comment>
<dbReference type="SUPFAM" id="SSF53901">
    <property type="entry name" value="Thiolase-like"/>
    <property type="match status" value="2"/>
</dbReference>